<dbReference type="Proteomes" id="UP000179807">
    <property type="component" value="Unassembled WGS sequence"/>
</dbReference>
<dbReference type="GO" id="GO:0005524">
    <property type="term" value="F:ATP binding"/>
    <property type="evidence" value="ECO:0007669"/>
    <property type="project" value="UniProtKB-UniRule"/>
</dbReference>
<dbReference type="FunFam" id="1.10.510.10:FF:000571">
    <property type="entry name" value="Maternal embryonic leucine zipper kinase"/>
    <property type="match status" value="1"/>
</dbReference>
<evidence type="ECO:0000313" key="8">
    <source>
        <dbReference type="Proteomes" id="UP000179807"/>
    </source>
</evidence>
<organism evidence="7 8">
    <name type="scientific">Tritrichomonas foetus</name>
    <dbReference type="NCBI Taxonomy" id="1144522"/>
    <lineage>
        <taxon>Eukaryota</taxon>
        <taxon>Metamonada</taxon>
        <taxon>Parabasalia</taxon>
        <taxon>Tritrichomonadida</taxon>
        <taxon>Tritrichomonadidae</taxon>
        <taxon>Tritrichomonas</taxon>
    </lineage>
</organism>
<comment type="similarity">
    <text evidence="4">Belongs to the protein kinase superfamily.</text>
</comment>
<evidence type="ECO:0000256" key="5">
    <source>
        <dbReference type="SAM" id="MobiDB-lite"/>
    </source>
</evidence>
<gene>
    <name evidence="7" type="ORF">TRFO_14661</name>
</gene>
<dbReference type="SMART" id="SM00220">
    <property type="entry name" value="S_TKc"/>
    <property type="match status" value="1"/>
</dbReference>
<proteinExistence type="inferred from homology"/>
<dbReference type="AlphaFoldDB" id="A0A1J4KUD2"/>
<keyword evidence="7" id="KW-0808">Transferase</keyword>
<dbReference type="InterPro" id="IPR017441">
    <property type="entry name" value="Protein_kinase_ATP_BS"/>
</dbReference>
<comment type="caution">
    <text evidence="7">The sequence shown here is derived from an EMBL/GenBank/DDBJ whole genome shotgun (WGS) entry which is preliminary data.</text>
</comment>
<dbReference type="EMBL" id="MLAK01000303">
    <property type="protein sequence ID" value="OHT14879.1"/>
    <property type="molecule type" value="Genomic_DNA"/>
</dbReference>
<dbReference type="VEuPathDB" id="TrichDB:TRFO_14661"/>
<dbReference type="GO" id="GO:0004674">
    <property type="term" value="F:protein serine/threonine kinase activity"/>
    <property type="evidence" value="ECO:0007669"/>
    <property type="project" value="UniProtKB-KW"/>
</dbReference>
<dbReference type="InterPro" id="IPR008271">
    <property type="entry name" value="Ser/Thr_kinase_AS"/>
</dbReference>
<dbReference type="Gene3D" id="1.10.510.10">
    <property type="entry name" value="Transferase(Phosphotransferase) domain 1"/>
    <property type="match status" value="1"/>
</dbReference>
<name>A0A1J4KUD2_9EUKA</name>
<protein>
    <submittedName>
        <fullName evidence="7">AGC family protein kinase</fullName>
    </submittedName>
</protein>
<dbReference type="PROSITE" id="PS00107">
    <property type="entry name" value="PROTEIN_KINASE_ATP"/>
    <property type="match status" value="1"/>
</dbReference>
<evidence type="ECO:0000259" key="6">
    <source>
        <dbReference type="PROSITE" id="PS50011"/>
    </source>
</evidence>
<keyword evidence="7" id="KW-0418">Kinase</keyword>
<keyword evidence="1 3" id="KW-0547">Nucleotide-binding</keyword>
<dbReference type="InterPro" id="IPR000719">
    <property type="entry name" value="Prot_kinase_dom"/>
</dbReference>
<feature type="domain" description="Protein kinase" evidence="6">
    <location>
        <begin position="21"/>
        <end position="271"/>
    </location>
</feature>
<dbReference type="PANTHER" id="PTHR24362">
    <property type="entry name" value="SERINE/THREONINE-PROTEIN KINASE NEK"/>
    <property type="match status" value="1"/>
</dbReference>
<evidence type="ECO:0000256" key="2">
    <source>
        <dbReference type="ARBA" id="ARBA00022840"/>
    </source>
</evidence>
<keyword evidence="4" id="KW-0723">Serine/threonine-protein kinase</keyword>
<reference evidence="7" key="1">
    <citation type="submission" date="2016-10" db="EMBL/GenBank/DDBJ databases">
        <authorList>
            <person name="Benchimol M."/>
            <person name="Almeida L.G."/>
            <person name="Vasconcelos A.T."/>
            <person name="Perreira-Neves A."/>
            <person name="Rosa I.A."/>
            <person name="Tasca T."/>
            <person name="Bogo M.R."/>
            <person name="de Souza W."/>
        </authorList>
    </citation>
    <scope>NUCLEOTIDE SEQUENCE [LARGE SCALE GENOMIC DNA]</scope>
    <source>
        <strain evidence="7">K</strain>
    </source>
</reference>
<keyword evidence="2 3" id="KW-0067">ATP-binding</keyword>
<dbReference type="Pfam" id="PF00069">
    <property type="entry name" value="Pkinase"/>
    <property type="match status" value="1"/>
</dbReference>
<dbReference type="GeneID" id="94832651"/>
<feature type="binding site" evidence="3">
    <location>
        <position position="50"/>
    </location>
    <ligand>
        <name>ATP</name>
        <dbReference type="ChEBI" id="CHEBI:30616"/>
    </ligand>
</feature>
<keyword evidence="8" id="KW-1185">Reference proteome</keyword>
<feature type="region of interest" description="Disordered" evidence="5">
    <location>
        <begin position="367"/>
        <end position="397"/>
    </location>
</feature>
<dbReference type="OrthoDB" id="541276at2759"/>
<dbReference type="InterPro" id="IPR011009">
    <property type="entry name" value="Kinase-like_dom_sf"/>
</dbReference>
<dbReference type="RefSeq" id="XP_068368015.1">
    <property type="nucleotide sequence ID" value="XM_068497947.1"/>
</dbReference>
<dbReference type="SUPFAM" id="SSF56112">
    <property type="entry name" value="Protein kinase-like (PK-like)"/>
    <property type="match status" value="1"/>
</dbReference>
<evidence type="ECO:0000256" key="4">
    <source>
        <dbReference type="RuleBase" id="RU000304"/>
    </source>
</evidence>
<sequence>MYCTPKISADTIRAAVDAHGYDLLNLLGIGGFAVAYKVFSRSYQEEFVVKVIDLGIRTPERQAKTFDSELNALVNLCHGNIISVYDHFSSDEALYIILEYCPGGNYEDLIKQNKPLKNYIPIFKQLISALQYCHSQGIVHRDIKPANILIDKYGRPKLADFGLANIITPDTMLTGMTGSRAFLAPEVWKKLPFDAKKADIWALGVTFYMMVTTECPWNLTSTQTLEETIMNGDFKIKQEFDREFIEIIRLLLTPDPDARISLETILEMSYFSNIVSGSTNSFHCLPSRVKSNIKQFHMMNSYSVLPHFKSRSKAAFNLPPACSSLLSSNYISNNFQHPNTNRTNANAQSGSLENNVSLSSQQNLNINSKYENNSSYRNSPIIPPGEEMKKSQSHEFRSSSTSCTFSSKIIQPQLGYQRNSLLMNQMDI</sequence>
<dbReference type="PROSITE" id="PS50011">
    <property type="entry name" value="PROTEIN_KINASE_DOM"/>
    <property type="match status" value="1"/>
</dbReference>
<feature type="compositionally biased region" description="Polar residues" evidence="5">
    <location>
        <begin position="369"/>
        <end position="378"/>
    </location>
</feature>
<evidence type="ECO:0000256" key="1">
    <source>
        <dbReference type="ARBA" id="ARBA00022741"/>
    </source>
</evidence>
<evidence type="ECO:0000313" key="7">
    <source>
        <dbReference type="EMBL" id="OHT14879.1"/>
    </source>
</evidence>
<evidence type="ECO:0000256" key="3">
    <source>
        <dbReference type="PROSITE-ProRule" id="PRU10141"/>
    </source>
</evidence>
<feature type="compositionally biased region" description="Basic and acidic residues" evidence="5">
    <location>
        <begin position="386"/>
        <end position="397"/>
    </location>
</feature>
<dbReference type="PANTHER" id="PTHR24362:SF309">
    <property type="entry name" value="PROTEIN KINASE DOMAIN-CONTAINING PROTEIN"/>
    <property type="match status" value="1"/>
</dbReference>
<accession>A0A1J4KUD2</accession>
<dbReference type="PROSITE" id="PS00108">
    <property type="entry name" value="PROTEIN_KINASE_ST"/>
    <property type="match status" value="1"/>
</dbReference>